<accession>A0ABS7QLY4</accession>
<gene>
    <name evidence="2" type="ORF">K7862_35420</name>
</gene>
<dbReference type="Proteomes" id="UP000778578">
    <property type="component" value="Unassembled WGS sequence"/>
</dbReference>
<organism evidence="2 3">
    <name type="scientific">Actinacidiphila acidipaludis</name>
    <dbReference type="NCBI Taxonomy" id="2873382"/>
    <lineage>
        <taxon>Bacteria</taxon>
        <taxon>Bacillati</taxon>
        <taxon>Actinomycetota</taxon>
        <taxon>Actinomycetes</taxon>
        <taxon>Kitasatosporales</taxon>
        <taxon>Streptomycetaceae</taxon>
        <taxon>Actinacidiphila</taxon>
    </lineage>
</organism>
<evidence type="ECO:0008006" key="4">
    <source>
        <dbReference type="Google" id="ProtNLM"/>
    </source>
</evidence>
<evidence type="ECO:0000256" key="1">
    <source>
        <dbReference type="SAM" id="SignalP"/>
    </source>
</evidence>
<dbReference type="EMBL" id="JAINZZ010000092">
    <property type="protein sequence ID" value="MBY8882887.1"/>
    <property type="molecule type" value="Genomic_DNA"/>
</dbReference>
<sequence>MTRAIRALGALALAGASILGATSQASADPNPNNHGSNPQLATLTTQYHAGVYSCPYADCSKIDDLTLAPPNDQAFVDCWVSGGTVGTTGDVWYRTSAVIASGNYLDVYTPSGGPGWTYGPYVDGDLRFRMSPGGLPHC</sequence>
<proteinExistence type="predicted"/>
<reference evidence="2 3" key="1">
    <citation type="submission" date="2021-08" db="EMBL/GenBank/DDBJ databases">
        <title>WGS of actinomycetes from Thailand.</title>
        <authorList>
            <person name="Thawai C."/>
        </authorList>
    </citation>
    <scope>NUCLEOTIDE SEQUENCE [LARGE SCALE GENOMIC DNA]</scope>
    <source>
        <strain evidence="2 3">PLK6-54</strain>
    </source>
</reference>
<keyword evidence="1" id="KW-0732">Signal</keyword>
<feature type="chain" id="PRO_5047331059" description="Secreted protein" evidence="1">
    <location>
        <begin position="28"/>
        <end position="138"/>
    </location>
</feature>
<comment type="caution">
    <text evidence="2">The sequence shown here is derived from an EMBL/GenBank/DDBJ whole genome shotgun (WGS) entry which is preliminary data.</text>
</comment>
<evidence type="ECO:0000313" key="3">
    <source>
        <dbReference type="Proteomes" id="UP000778578"/>
    </source>
</evidence>
<protein>
    <recommendedName>
        <fullName evidence="4">Secreted protein</fullName>
    </recommendedName>
</protein>
<dbReference type="RefSeq" id="WP_222969565.1">
    <property type="nucleotide sequence ID" value="NZ_JAINZZ010000092.1"/>
</dbReference>
<feature type="signal peptide" evidence="1">
    <location>
        <begin position="1"/>
        <end position="27"/>
    </location>
</feature>
<evidence type="ECO:0000313" key="2">
    <source>
        <dbReference type="EMBL" id="MBY8882887.1"/>
    </source>
</evidence>
<name>A0ABS7QLY4_9ACTN</name>
<keyword evidence="3" id="KW-1185">Reference proteome</keyword>